<dbReference type="EMBL" id="NEXX01000006">
    <property type="protein sequence ID" value="OUY06107.1"/>
    <property type="molecule type" value="Genomic_DNA"/>
</dbReference>
<gene>
    <name evidence="11" type="ORF">CAP51_14420</name>
</gene>
<dbReference type="AlphaFoldDB" id="A0A1Z9YV83"/>
<dbReference type="InterPro" id="IPR050286">
    <property type="entry name" value="G_neg_Bact_CarbUptk_Porin"/>
</dbReference>
<evidence type="ECO:0000256" key="10">
    <source>
        <dbReference type="SAM" id="SignalP"/>
    </source>
</evidence>
<feature type="signal peptide" evidence="10">
    <location>
        <begin position="1"/>
        <end position="19"/>
    </location>
</feature>
<evidence type="ECO:0000256" key="7">
    <source>
        <dbReference type="ARBA" id="ARBA00023114"/>
    </source>
</evidence>
<keyword evidence="12" id="KW-1185">Reference proteome</keyword>
<keyword evidence="3" id="KW-0813">Transport</keyword>
<proteinExistence type="inferred from homology"/>
<dbReference type="Pfam" id="PF02264">
    <property type="entry name" value="LamB"/>
    <property type="match status" value="1"/>
</dbReference>
<evidence type="ECO:0000256" key="8">
    <source>
        <dbReference type="ARBA" id="ARBA00023136"/>
    </source>
</evidence>
<dbReference type="GO" id="GO:0015144">
    <property type="term" value="F:carbohydrate transmembrane transporter activity"/>
    <property type="evidence" value="ECO:0007669"/>
    <property type="project" value="TreeGrafter"/>
</dbReference>
<keyword evidence="9" id="KW-0998">Cell outer membrane</keyword>
<dbReference type="InterPro" id="IPR003192">
    <property type="entry name" value="Porin_LamB"/>
</dbReference>
<protein>
    <submittedName>
        <fullName evidence="11">Maltoporin</fullName>
    </submittedName>
</protein>
<feature type="chain" id="PRO_5012939272" evidence="10">
    <location>
        <begin position="20"/>
        <end position="391"/>
    </location>
</feature>
<evidence type="ECO:0000256" key="2">
    <source>
        <dbReference type="ARBA" id="ARBA00007055"/>
    </source>
</evidence>
<dbReference type="GO" id="GO:0006811">
    <property type="term" value="P:monoatomic ion transport"/>
    <property type="evidence" value="ECO:0007669"/>
    <property type="project" value="UniProtKB-KW"/>
</dbReference>
<evidence type="ECO:0000256" key="6">
    <source>
        <dbReference type="ARBA" id="ARBA00023065"/>
    </source>
</evidence>
<organism evidence="11 12">
    <name type="scientific">Acinetobacter populi</name>
    <dbReference type="NCBI Taxonomy" id="1582270"/>
    <lineage>
        <taxon>Bacteria</taxon>
        <taxon>Pseudomonadati</taxon>
        <taxon>Pseudomonadota</taxon>
        <taxon>Gammaproteobacteria</taxon>
        <taxon>Moraxellales</taxon>
        <taxon>Moraxellaceae</taxon>
        <taxon>Acinetobacter</taxon>
    </lineage>
</organism>
<dbReference type="GO" id="GO:0015288">
    <property type="term" value="F:porin activity"/>
    <property type="evidence" value="ECO:0007669"/>
    <property type="project" value="UniProtKB-KW"/>
</dbReference>
<evidence type="ECO:0000256" key="4">
    <source>
        <dbReference type="ARBA" id="ARBA00022452"/>
    </source>
</evidence>
<dbReference type="GO" id="GO:0009279">
    <property type="term" value="C:cell outer membrane"/>
    <property type="evidence" value="ECO:0007669"/>
    <property type="project" value="UniProtKB-SubCell"/>
</dbReference>
<evidence type="ECO:0000256" key="9">
    <source>
        <dbReference type="ARBA" id="ARBA00023237"/>
    </source>
</evidence>
<dbReference type="SUPFAM" id="SSF56935">
    <property type="entry name" value="Porins"/>
    <property type="match status" value="1"/>
</dbReference>
<dbReference type="InterPro" id="IPR036998">
    <property type="entry name" value="Porin_LamB_sf"/>
</dbReference>
<dbReference type="CDD" id="cd01346">
    <property type="entry name" value="Maltoporin-like"/>
    <property type="match status" value="1"/>
</dbReference>
<keyword evidence="8" id="KW-0472">Membrane</keyword>
<evidence type="ECO:0000256" key="3">
    <source>
        <dbReference type="ARBA" id="ARBA00022448"/>
    </source>
</evidence>
<dbReference type="PANTHER" id="PTHR38762:SF1">
    <property type="entry name" value="CRYPTIC OUTER MEMBRANE PORIN BGLH-RELATED"/>
    <property type="match status" value="1"/>
</dbReference>
<reference evidence="11 12" key="1">
    <citation type="submission" date="2017-05" db="EMBL/GenBank/DDBJ databases">
        <title>Acinetobacter populi ANC 5415 (= PBJ7), whole genome shotgun sequencing project.</title>
        <authorList>
            <person name="Nemec A."/>
            <person name="Radolfova-Krizova L."/>
        </authorList>
    </citation>
    <scope>NUCLEOTIDE SEQUENCE [LARGE SCALE GENOMIC DNA]</scope>
    <source>
        <strain evidence="11 12">PBJ7</strain>
    </source>
</reference>
<evidence type="ECO:0000313" key="12">
    <source>
        <dbReference type="Proteomes" id="UP000196536"/>
    </source>
</evidence>
<comment type="subcellular location">
    <subcellularLocation>
        <location evidence="1">Cell outer membrane</location>
        <topology evidence="1">Multi-pass membrane protein</topology>
    </subcellularLocation>
</comment>
<dbReference type="PANTHER" id="PTHR38762">
    <property type="entry name" value="CRYPTIC OUTER MEMBRANE PORIN BGLH-RELATED"/>
    <property type="match status" value="1"/>
</dbReference>
<keyword evidence="4" id="KW-1134">Transmembrane beta strand</keyword>
<comment type="caution">
    <text evidence="11">The sequence shown here is derived from an EMBL/GenBank/DDBJ whole genome shotgun (WGS) entry which is preliminary data.</text>
</comment>
<keyword evidence="5" id="KW-0812">Transmembrane</keyword>
<name>A0A1Z9YV83_9GAMM</name>
<keyword evidence="7" id="KW-0626">Porin</keyword>
<keyword evidence="10" id="KW-0732">Signal</keyword>
<sequence length="391" mass="44788">MKKIFLSVLAGSLSFPVFAFDFHGYIRSGVGSTDEGKGQQCFALTGALSKYRLGNECEQYLELSGQQSIAQFDDGSTLSINGMLQFYNQYGHSLKFDGEYGYTRLSQIYLEWKDIAALNGASLWGGRRYYNRNDSHMSDFYYWNESGTGIGIDQYKIGDYNLSYSWSKRDNQDQKKDIDRHNLTLKGIQLTSDNELQFGVSYLHDHDARDGWSLTAQNIQSHVFNGKNHFIVQYGEGAGMGLGYTGDTSLSRSNTAMRVMDIVDWESPQYRMNGQAQVLYQKNNFTDQLDSKWFSAGVRTAYIISDHFKISGEIGYDQIKQDQQRNLSKFTLAPTWSLKGTGYYDRPEVRLYYTYAKWNKHEQALRDLNLDNAFLGADHGSNFGVQVEHWW</sequence>
<dbReference type="OrthoDB" id="106611at2"/>
<evidence type="ECO:0000256" key="1">
    <source>
        <dbReference type="ARBA" id="ARBA00004571"/>
    </source>
</evidence>
<comment type="similarity">
    <text evidence="2">Belongs to the porin LamB (TC 1.B.3) family.</text>
</comment>
<dbReference type="Gene3D" id="2.40.170.10">
    <property type="entry name" value="Porin, LamB type"/>
    <property type="match status" value="1"/>
</dbReference>
<dbReference type="GO" id="GO:0046930">
    <property type="term" value="C:pore complex"/>
    <property type="evidence" value="ECO:0007669"/>
    <property type="project" value="UniProtKB-KW"/>
</dbReference>
<keyword evidence="6" id="KW-0406">Ion transport</keyword>
<dbReference type="Proteomes" id="UP000196536">
    <property type="component" value="Unassembled WGS sequence"/>
</dbReference>
<evidence type="ECO:0000256" key="5">
    <source>
        <dbReference type="ARBA" id="ARBA00022692"/>
    </source>
</evidence>
<evidence type="ECO:0000313" key="11">
    <source>
        <dbReference type="EMBL" id="OUY06107.1"/>
    </source>
</evidence>
<accession>A0A1Z9YV83</accession>
<dbReference type="GO" id="GO:0015774">
    <property type="term" value="P:polysaccharide transport"/>
    <property type="evidence" value="ECO:0007669"/>
    <property type="project" value="TreeGrafter"/>
</dbReference>